<feature type="binding site" evidence="3">
    <location>
        <position position="66"/>
    </location>
    <ligand>
        <name>ATP</name>
        <dbReference type="ChEBI" id="CHEBI:30616"/>
    </ligand>
</feature>
<comment type="caution">
    <text evidence="6">The sequence shown here is derived from an EMBL/GenBank/DDBJ whole genome shotgun (WGS) entry which is preliminary data.</text>
</comment>
<evidence type="ECO:0000259" key="5">
    <source>
        <dbReference type="PROSITE" id="PS50043"/>
    </source>
</evidence>
<dbReference type="GO" id="GO:0043531">
    <property type="term" value="F:ADP binding"/>
    <property type="evidence" value="ECO:0007669"/>
    <property type="project" value="InterPro"/>
</dbReference>
<dbReference type="Pfam" id="PF00931">
    <property type="entry name" value="NB-ARC"/>
    <property type="match status" value="1"/>
</dbReference>
<dbReference type="InterPro" id="IPR002182">
    <property type="entry name" value="NB-ARC"/>
</dbReference>
<dbReference type="PRINTS" id="PR00038">
    <property type="entry name" value="HTHLUXR"/>
</dbReference>
<evidence type="ECO:0000259" key="4">
    <source>
        <dbReference type="PROSITE" id="PS50011"/>
    </source>
</evidence>
<dbReference type="SUPFAM" id="SSF56112">
    <property type="entry name" value="Protein kinase-like (PK-like)"/>
    <property type="match status" value="1"/>
</dbReference>
<dbReference type="GO" id="GO:0004672">
    <property type="term" value="F:protein kinase activity"/>
    <property type="evidence" value="ECO:0007669"/>
    <property type="project" value="InterPro"/>
</dbReference>
<organism evidence="6 7">
    <name type="scientific">Rhodococcus oxybenzonivorans</name>
    <dbReference type="NCBI Taxonomy" id="1990687"/>
    <lineage>
        <taxon>Bacteria</taxon>
        <taxon>Bacillati</taxon>
        <taxon>Actinomycetota</taxon>
        <taxon>Actinomycetes</taxon>
        <taxon>Mycobacteriales</taxon>
        <taxon>Nocardiaceae</taxon>
        <taxon>Rhodococcus</taxon>
    </lineage>
</organism>
<proteinExistence type="predicted"/>
<dbReference type="PRINTS" id="PR00364">
    <property type="entry name" value="DISEASERSIST"/>
</dbReference>
<feature type="domain" description="Protein kinase" evidence="4">
    <location>
        <begin position="37"/>
        <end position="298"/>
    </location>
</feature>
<dbReference type="InterPro" id="IPR016032">
    <property type="entry name" value="Sig_transdc_resp-reg_C-effctor"/>
</dbReference>
<evidence type="ECO:0000256" key="3">
    <source>
        <dbReference type="PROSITE-ProRule" id="PRU10141"/>
    </source>
</evidence>
<dbReference type="SUPFAM" id="SSF48452">
    <property type="entry name" value="TPR-like"/>
    <property type="match status" value="1"/>
</dbReference>
<dbReference type="SUPFAM" id="SSF46894">
    <property type="entry name" value="C-terminal effector domain of the bipartite response regulators"/>
    <property type="match status" value="1"/>
</dbReference>
<dbReference type="GO" id="GO:0006355">
    <property type="term" value="P:regulation of DNA-templated transcription"/>
    <property type="evidence" value="ECO:0007669"/>
    <property type="project" value="InterPro"/>
</dbReference>
<dbReference type="Gene3D" id="3.40.50.300">
    <property type="entry name" value="P-loop containing nucleotide triphosphate hydrolases"/>
    <property type="match status" value="1"/>
</dbReference>
<dbReference type="PROSITE" id="PS50011">
    <property type="entry name" value="PROTEIN_KINASE_DOM"/>
    <property type="match status" value="1"/>
</dbReference>
<dbReference type="InterPro" id="IPR000792">
    <property type="entry name" value="Tscrpt_reg_LuxR_C"/>
</dbReference>
<reference evidence="6" key="1">
    <citation type="submission" date="2023-10" db="EMBL/GenBank/DDBJ databases">
        <title>Development of a sustainable strategy for remediation of hydrocarbon-contaminated territories based on the waste exchange concept.</title>
        <authorList>
            <person name="Krivoruchko A."/>
        </authorList>
    </citation>
    <scope>NUCLEOTIDE SEQUENCE</scope>
    <source>
        <strain evidence="6">IEGM 68</strain>
    </source>
</reference>
<dbReference type="Proteomes" id="UP001185863">
    <property type="component" value="Unassembled WGS sequence"/>
</dbReference>
<dbReference type="InterPro" id="IPR011009">
    <property type="entry name" value="Kinase-like_dom_sf"/>
</dbReference>
<dbReference type="InterPro" id="IPR017441">
    <property type="entry name" value="Protein_kinase_ATP_BS"/>
</dbReference>
<evidence type="ECO:0000313" key="6">
    <source>
        <dbReference type="EMBL" id="MDV7265427.1"/>
    </source>
</evidence>
<protein>
    <submittedName>
        <fullName evidence="6">Protein kinase</fullName>
    </submittedName>
</protein>
<keyword evidence="6" id="KW-0418">Kinase</keyword>
<dbReference type="PROSITE" id="PS00107">
    <property type="entry name" value="PROTEIN_KINASE_ATP"/>
    <property type="match status" value="1"/>
</dbReference>
<dbReference type="Gene3D" id="1.10.510.10">
    <property type="entry name" value="Transferase(Phosphotransferase) domain 1"/>
    <property type="match status" value="1"/>
</dbReference>
<dbReference type="InterPro" id="IPR058852">
    <property type="entry name" value="HTH_77"/>
</dbReference>
<dbReference type="SMART" id="SM00421">
    <property type="entry name" value="HTH_LUXR"/>
    <property type="match status" value="1"/>
</dbReference>
<dbReference type="EMBL" id="JAWLUP010000025">
    <property type="protein sequence ID" value="MDV7265427.1"/>
    <property type="molecule type" value="Genomic_DNA"/>
</dbReference>
<dbReference type="CDD" id="cd14014">
    <property type="entry name" value="STKc_PknB_like"/>
    <property type="match status" value="1"/>
</dbReference>
<dbReference type="PANTHER" id="PTHR47691:SF3">
    <property type="entry name" value="HTH-TYPE TRANSCRIPTIONAL REGULATOR RV0890C-RELATED"/>
    <property type="match status" value="1"/>
</dbReference>
<dbReference type="RefSeq" id="WP_317744400.1">
    <property type="nucleotide sequence ID" value="NZ_JAWLUQ010000002.1"/>
</dbReference>
<sequence>MPTDEEVLTAVVMDDSDNTQQSHAADSVLEDLQRSGFEDPKEIGRGGFGVVYRCVQPALDRVVAVKILTNVLDEESRERFLREQRAMGRLTGHPNIVNALQVGVTDCGRSYIAMEHHPAGSVDEWIRRHGPLSLDEGLHLGVKIAGALETAHRFQIVHRDVKPANILITGYGEPALTDFGIARISDGFKTTTGVITGSVAFTAPEVLTGRPSDPAADVYSLGATVFAILTGHAAFERRSGEEPVAQLLRITTDPLPALRDHGIADEVSAIIQWSMAKDPAERPSASGLGGELRRFQLLNGLPIDDMVLGTPSAEDHCRTLSRGAVSAPARRAFPTTRTAASAGDDQNRGNLPIQLSSFIGRRRELVDARNLLSSNRLLTLSGVGGVGKTRLALRVAENAASGFPAGVWLVGLDELQDESLVADTLAAVLGLQNHSTRPLDELLVRFLSSKRALIVLDNCEQVVGAVAQLAGTLLRACPELRILATSREPLSIEGEAVLRLAPLSVPQSSEVTTLRVLPRYDAVALFAERAAAAVPTFELSDANRETVVQICRQLDGLPLSIELAAARLRVMSPEQVLQRLTHRFALLTHGSRGVPARQQALRWCIDWSYDLCTPEEQKVWSQLSMFGSTFELDAAEGICGVDLGSVPLIDVLTGLVDKSILTREESGSEVRYRMLETLREYGRGQLEESGEAECVGRRYSDWYGDLAAQASREWISPRQDQWVARLDREQSNFREALEFCSNSKDAANVGLRIATALGLFWLPRGIFGEGRYWLARLLESHDESPTEERARALNTACMLASLQGDLASATSALHELEEIAVELAVPEITTLATYTAGFVALYSSDFGHAIDAFESALKEASAQGDMNRHLGSLVGLALSHALRGQATKALAYHQHVLALTEPIGECVFRSYSLWAIGLLIWRQGDASQAAQVVEQGLRLTRVTGNVRGRAWCLQTLAWIAASEGRYRRAAVLMGATATLREVMGSPEFYFPTMANYQNDAERQTRRALGNRVFESEFMHGQVATFDGAAAYALDEPPEKTPPNPRSALTRREREVAELVAKGKTNREIASTLVITVRTAQGHVEHILTKLGFTSRTQIATWVVEQA</sequence>
<keyword evidence="6" id="KW-0808">Transferase</keyword>
<dbReference type="AlphaFoldDB" id="A0AAE4UZ86"/>
<dbReference type="SMART" id="SM00220">
    <property type="entry name" value="S_TKc"/>
    <property type="match status" value="1"/>
</dbReference>
<name>A0AAE4UZ86_9NOCA</name>
<dbReference type="Pfam" id="PF00069">
    <property type="entry name" value="Pkinase"/>
    <property type="match status" value="1"/>
</dbReference>
<keyword evidence="1 3" id="KW-0547">Nucleotide-binding</keyword>
<dbReference type="SUPFAM" id="SSF52540">
    <property type="entry name" value="P-loop containing nucleoside triphosphate hydrolases"/>
    <property type="match status" value="1"/>
</dbReference>
<dbReference type="Pfam" id="PF25872">
    <property type="entry name" value="HTH_77"/>
    <property type="match status" value="1"/>
</dbReference>
<dbReference type="InterPro" id="IPR008271">
    <property type="entry name" value="Ser/Thr_kinase_AS"/>
</dbReference>
<accession>A0AAE4UZ86</accession>
<dbReference type="Gene3D" id="1.10.10.10">
    <property type="entry name" value="Winged helix-like DNA-binding domain superfamily/Winged helix DNA-binding domain"/>
    <property type="match status" value="1"/>
</dbReference>
<keyword evidence="2 3" id="KW-0067">ATP-binding</keyword>
<dbReference type="GO" id="GO:0005524">
    <property type="term" value="F:ATP binding"/>
    <property type="evidence" value="ECO:0007669"/>
    <property type="project" value="UniProtKB-UniRule"/>
</dbReference>
<feature type="domain" description="HTH luxR-type" evidence="5">
    <location>
        <begin position="1041"/>
        <end position="1106"/>
    </location>
</feature>
<dbReference type="Gene3D" id="1.25.40.10">
    <property type="entry name" value="Tetratricopeptide repeat domain"/>
    <property type="match status" value="1"/>
</dbReference>
<dbReference type="GO" id="GO:0003677">
    <property type="term" value="F:DNA binding"/>
    <property type="evidence" value="ECO:0007669"/>
    <property type="project" value="InterPro"/>
</dbReference>
<dbReference type="InterPro" id="IPR011990">
    <property type="entry name" value="TPR-like_helical_dom_sf"/>
</dbReference>
<gene>
    <name evidence="6" type="ORF">R4315_12825</name>
</gene>
<dbReference type="Pfam" id="PF00196">
    <property type="entry name" value="GerE"/>
    <property type="match status" value="1"/>
</dbReference>
<evidence type="ECO:0000313" key="7">
    <source>
        <dbReference type="Proteomes" id="UP001185863"/>
    </source>
</evidence>
<evidence type="ECO:0000256" key="1">
    <source>
        <dbReference type="ARBA" id="ARBA00022741"/>
    </source>
</evidence>
<dbReference type="CDD" id="cd06170">
    <property type="entry name" value="LuxR_C_like"/>
    <property type="match status" value="1"/>
</dbReference>
<dbReference type="InterPro" id="IPR000719">
    <property type="entry name" value="Prot_kinase_dom"/>
</dbReference>
<dbReference type="PROSITE" id="PS50043">
    <property type="entry name" value="HTH_LUXR_2"/>
    <property type="match status" value="1"/>
</dbReference>
<dbReference type="InterPro" id="IPR036388">
    <property type="entry name" value="WH-like_DNA-bd_sf"/>
</dbReference>
<dbReference type="PROSITE" id="PS00108">
    <property type="entry name" value="PROTEIN_KINASE_ST"/>
    <property type="match status" value="1"/>
</dbReference>
<dbReference type="InterPro" id="IPR027417">
    <property type="entry name" value="P-loop_NTPase"/>
</dbReference>
<evidence type="ECO:0000256" key="2">
    <source>
        <dbReference type="ARBA" id="ARBA00022840"/>
    </source>
</evidence>
<dbReference type="PANTHER" id="PTHR47691">
    <property type="entry name" value="REGULATOR-RELATED"/>
    <property type="match status" value="1"/>
</dbReference>